<name>A0AAC8PPJ9_9BACI</name>
<dbReference type="EC" id="2.7.4.7" evidence="6"/>
<evidence type="ECO:0000256" key="15">
    <source>
        <dbReference type="ARBA" id="ARBA00043176"/>
    </source>
</evidence>
<organism evidence="17 18">
    <name type="scientific">Salimicrobium jeotgali</name>
    <dbReference type="NCBI Taxonomy" id="1230341"/>
    <lineage>
        <taxon>Bacteria</taxon>
        <taxon>Bacillati</taxon>
        <taxon>Bacillota</taxon>
        <taxon>Bacilli</taxon>
        <taxon>Bacillales</taxon>
        <taxon>Bacillaceae</taxon>
        <taxon>Salimicrobium</taxon>
    </lineage>
</organism>
<keyword evidence="11" id="KW-0067">ATP-binding</keyword>
<evidence type="ECO:0000256" key="13">
    <source>
        <dbReference type="ARBA" id="ARBA00037917"/>
    </source>
</evidence>
<gene>
    <name evidence="17" type="ORF">AAV35_001615</name>
</gene>
<dbReference type="KEGG" id="sje:AAV35_001615"/>
<dbReference type="SUPFAM" id="SSF53613">
    <property type="entry name" value="Ribokinase-like"/>
    <property type="match status" value="1"/>
</dbReference>
<dbReference type="InterPro" id="IPR013749">
    <property type="entry name" value="PM/HMP-P_kinase-1"/>
</dbReference>
<dbReference type="GO" id="GO:0008902">
    <property type="term" value="F:hydroxymethylpyrimidine kinase activity"/>
    <property type="evidence" value="ECO:0007669"/>
    <property type="project" value="UniProtKB-EC"/>
</dbReference>
<dbReference type="InterPro" id="IPR004399">
    <property type="entry name" value="HMP/HMP-P_kinase_dom"/>
</dbReference>
<comment type="similarity">
    <text evidence="4">Belongs to the ThiD family.</text>
</comment>
<keyword evidence="8" id="KW-0808">Transferase</keyword>
<evidence type="ECO:0000256" key="1">
    <source>
        <dbReference type="ARBA" id="ARBA00000151"/>
    </source>
</evidence>
<comment type="catalytic activity">
    <reaction evidence="1">
        <text>4-amino-5-hydroxymethyl-2-methylpyrimidine + ATP = 4-amino-2-methyl-5-(phosphooxymethyl)pyrimidine + ADP + H(+)</text>
        <dbReference type="Rhea" id="RHEA:23096"/>
        <dbReference type="ChEBI" id="CHEBI:15378"/>
        <dbReference type="ChEBI" id="CHEBI:16892"/>
        <dbReference type="ChEBI" id="CHEBI:30616"/>
        <dbReference type="ChEBI" id="CHEBI:58354"/>
        <dbReference type="ChEBI" id="CHEBI:456216"/>
        <dbReference type="EC" id="2.7.1.49"/>
    </reaction>
</comment>
<dbReference type="GO" id="GO:0009228">
    <property type="term" value="P:thiamine biosynthetic process"/>
    <property type="evidence" value="ECO:0007669"/>
    <property type="project" value="UniProtKB-KW"/>
</dbReference>
<evidence type="ECO:0000256" key="2">
    <source>
        <dbReference type="ARBA" id="ARBA00000565"/>
    </source>
</evidence>
<evidence type="ECO:0000313" key="17">
    <source>
        <dbReference type="EMBL" id="AKG03607.1"/>
    </source>
</evidence>
<dbReference type="PANTHER" id="PTHR20858">
    <property type="entry name" value="PHOSPHOMETHYLPYRIMIDINE KINASE"/>
    <property type="match status" value="1"/>
</dbReference>
<comment type="pathway">
    <text evidence="3">Cofactor biosynthesis; thiamine diphosphate biosynthesis; 4-amino-2-methyl-5-diphosphomethylpyrimidine from 5-amino-1-(5-phospho-D-ribosyl)imidazole: step 3/3.</text>
</comment>
<proteinExistence type="inferred from homology"/>
<dbReference type="GO" id="GO:0005829">
    <property type="term" value="C:cytosol"/>
    <property type="evidence" value="ECO:0007669"/>
    <property type="project" value="TreeGrafter"/>
</dbReference>
<sequence length="269" mass="29052">MMIPRVLSIAGSASQGSAGIQADLKTFEEHNVYGMSAVTALVANNSVTDTGVFTQPVESVQAQVHASMEHVGADALKTGMLFTKEIIEATAELLKRYKQVPYVLDPVMIGKMGTQLLKEEAVESLKEELIPLAAVITPNLQEAGKLLGRRASETIEEMERDVKQLHSFGADYVLLKGGGLSDYPAVDLLFDGTEVKEYRSERIDTIHTSGAGCTYSASIAAGLAKGLPMDRAVEEAKYFVTEAIRHALSFGEGIGSTYHAAERIFGRKR</sequence>
<feature type="domain" description="Pyridoxamine kinase/Phosphomethylpyrimidine kinase" evidence="16">
    <location>
        <begin position="14"/>
        <end position="256"/>
    </location>
</feature>
<evidence type="ECO:0000256" key="12">
    <source>
        <dbReference type="ARBA" id="ARBA00022977"/>
    </source>
</evidence>
<dbReference type="CDD" id="cd01169">
    <property type="entry name" value="HMPP_kinase"/>
    <property type="match status" value="1"/>
</dbReference>
<dbReference type="EC" id="2.7.1.49" evidence="5"/>
<evidence type="ECO:0000256" key="7">
    <source>
        <dbReference type="ARBA" id="ARBA00019161"/>
    </source>
</evidence>
<dbReference type="InterPro" id="IPR029056">
    <property type="entry name" value="Ribokinase-like"/>
</dbReference>
<dbReference type="GO" id="GO:0005524">
    <property type="term" value="F:ATP binding"/>
    <property type="evidence" value="ECO:0007669"/>
    <property type="project" value="UniProtKB-KW"/>
</dbReference>
<evidence type="ECO:0000256" key="3">
    <source>
        <dbReference type="ARBA" id="ARBA00004769"/>
    </source>
</evidence>
<evidence type="ECO:0000256" key="5">
    <source>
        <dbReference type="ARBA" id="ARBA00012135"/>
    </source>
</evidence>
<dbReference type="EMBL" id="CP011361">
    <property type="protein sequence ID" value="AKG03607.1"/>
    <property type="molecule type" value="Genomic_DNA"/>
</dbReference>
<dbReference type="PANTHER" id="PTHR20858:SF17">
    <property type="entry name" value="HYDROXYMETHYLPYRIMIDINE_PHOSPHOMETHYLPYRIMIDINE KINASE THI20-RELATED"/>
    <property type="match status" value="1"/>
</dbReference>
<evidence type="ECO:0000256" key="8">
    <source>
        <dbReference type="ARBA" id="ARBA00022679"/>
    </source>
</evidence>
<dbReference type="NCBIfam" id="TIGR00097">
    <property type="entry name" value="HMP-P_kinase"/>
    <property type="match status" value="1"/>
</dbReference>
<evidence type="ECO:0000313" key="18">
    <source>
        <dbReference type="Proteomes" id="UP000092654"/>
    </source>
</evidence>
<evidence type="ECO:0000256" key="11">
    <source>
        <dbReference type="ARBA" id="ARBA00022840"/>
    </source>
</evidence>
<comment type="pathway">
    <text evidence="13">Cofactor biosynthesis; thiamine diphosphate biosynthesis; 4-amino-2-methyl-5-diphosphomethylpyrimidine from 5-amino-1-(5-phospho-D-ribosyl)imidazole: step 2/3.</text>
</comment>
<dbReference type="Proteomes" id="UP000092654">
    <property type="component" value="Chromosome"/>
</dbReference>
<keyword evidence="10 17" id="KW-0418">Kinase</keyword>
<reference evidence="18" key="1">
    <citation type="submission" date="2015-06" db="EMBL/GenBank/DDBJ databases">
        <title>Salimicrobium jeotgali MJ3, isolated from Myulchi jeot, a traditional Korean fermented seafood.</title>
        <authorList>
            <person name="Kim K.H."/>
            <person name="Jeon C.O."/>
            <person name="Jin H.M."/>
        </authorList>
    </citation>
    <scope>NUCLEOTIDE SEQUENCE [LARGE SCALE GENOMIC DNA]</scope>
    <source>
        <strain evidence="18">MJ3</strain>
    </source>
</reference>
<dbReference type="FunFam" id="3.40.1190.20:FF:000003">
    <property type="entry name" value="Phosphomethylpyrimidine kinase ThiD"/>
    <property type="match status" value="1"/>
</dbReference>
<keyword evidence="9" id="KW-0547">Nucleotide-binding</keyword>
<protein>
    <recommendedName>
        <fullName evidence="7">Hydroxymethylpyrimidine/phosphomethylpyrimidine kinase</fullName>
        <ecNumber evidence="5">2.7.1.49</ecNumber>
        <ecNumber evidence="6">2.7.4.7</ecNumber>
    </recommendedName>
    <alternativeName>
        <fullName evidence="14">Hydroxymethylpyrimidine kinase</fullName>
    </alternativeName>
    <alternativeName>
        <fullName evidence="15">Hydroxymethylpyrimidine phosphate kinase</fullName>
    </alternativeName>
</protein>
<evidence type="ECO:0000256" key="14">
    <source>
        <dbReference type="ARBA" id="ARBA00042102"/>
    </source>
</evidence>
<accession>A0AAC8PPJ9</accession>
<evidence type="ECO:0000256" key="6">
    <source>
        <dbReference type="ARBA" id="ARBA00012963"/>
    </source>
</evidence>
<keyword evidence="12" id="KW-0784">Thiamine biosynthesis</keyword>
<evidence type="ECO:0000256" key="4">
    <source>
        <dbReference type="ARBA" id="ARBA00009879"/>
    </source>
</evidence>
<dbReference type="Gene3D" id="3.40.1190.20">
    <property type="match status" value="1"/>
</dbReference>
<comment type="catalytic activity">
    <reaction evidence="2">
        <text>4-amino-2-methyl-5-(phosphooxymethyl)pyrimidine + ATP = 4-amino-2-methyl-5-(diphosphooxymethyl)pyrimidine + ADP</text>
        <dbReference type="Rhea" id="RHEA:19893"/>
        <dbReference type="ChEBI" id="CHEBI:30616"/>
        <dbReference type="ChEBI" id="CHEBI:57841"/>
        <dbReference type="ChEBI" id="CHEBI:58354"/>
        <dbReference type="ChEBI" id="CHEBI:456216"/>
        <dbReference type="EC" id="2.7.4.7"/>
    </reaction>
</comment>
<dbReference type="AlphaFoldDB" id="A0AAC8PPJ9"/>
<evidence type="ECO:0000256" key="10">
    <source>
        <dbReference type="ARBA" id="ARBA00022777"/>
    </source>
</evidence>
<evidence type="ECO:0000259" key="16">
    <source>
        <dbReference type="Pfam" id="PF08543"/>
    </source>
</evidence>
<evidence type="ECO:0000256" key="9">
    <source>
        <dbReference type="ARBA" id="ARBA00022741"/>
    </source>
</evidence>
<dbReference type="GO" id="GO:0008972">
    <property type="term" value="F:phosphomethylpyrimidine kinase activity"/>
    <property type="evidence" value="ECO:0007669"/>
    <property type="project" value="UniProtKB-EC"/>
</dbReference>
<dbReference type="Pfam" id="PF08543">
    <property type="entry name" value="Phos_pyr_kin"/>
    <property type="match status" value="1"/>
</dbReference>